<dbReference type="PANTHER" id="PTHR34071:SF2">
    <property type="entry name" value="FLAVIN-NUCLEOTIDE-BINDING PROTEIN"/>
    <property type="match status" value="1"/>
</dbReference>
<evidence type="ECO:0000313" key="1">
    <source>
        <dbReference type="EMBL" id="OUN37594.1"/>
    </source>
</evidence>
<dbReference type="RefSeq" id="WP_087990406.1">
    <property type="nucleotide sequence ID" value="NZ_NFHM01000069.1"/>
</dbReference>
<dbReference type="Pfam" id="PF12900">
    <property type="entry name" value="Pyridox_ox_2"/>
    <property type="match status" value="1"/>
</dbReference>
<sequence>MRRNDREMNQKFAYYVIDKAPFATISMVRPDGSAYGIPISVVREDDHFYFHSAMEGEKLESILYQNEICISAVSRCRPVPDKFTLEYESAVVWGKAYLVSEKEERIHGLSLICQRFAKQNMDHFQDAIDRSLGRTAVIRVDITKVTGKRKKYDASGVEMKWGRME</sequence>
<dbReference type="AlphaFoldDB" id="A0A1Y3TLY6"/>
<gene>
    <name evidence="1" type="ORF">B5G26_16500</name>
</gene>
<accession>A0A1Y3TLY6</accession>
<keyword evidence="1" id="KW-0808">Transferase</keyword>
<dbReference type="GO" id="GO:0016740">
    <property type="term" value="F:transferase activity"/>
    <property type="evidence" value="ECO:0007669"/>
    <property type="project" value="UniProtKB-KW"/>
</dbReference>
<protein>
    <submittedName>
        <fullName evidence="1">3-hydroxymethylcephem carbamoyltransferase</fullName>
    </submittedName>
</protein>
<dbReference type="Proteomes" id="UP000195455">
    <property type="component" value="Unassembled WGS sequence"/>
</dbReference>
<dbReference type="InterPro" id="IPR024747">
    <property type="entry name" value="Pyridox_Oxase-rel"/>
</dbReference>
<dbReference type="EMBL" id="NFHM01000069">
    <property type="protein sequence ID" value="OUN37594.1"/>
    <property type="molecule type" value="Genomic_DNA"/>
</dbReference>
<reference evidence="2" key="1">
    <citation type="submission" date="2017-04" db="EMBL/GenBank/DDBJ databases">
        <title>Function of individual gut microbiota members based on whole genome sequencing of pure cultures obtained from chicken caecum.</title>
        <authorList>
            <person name="Medvecky M."/>
            <person name="Cejkova D."/>
            <person name="Polansky O."/>
            <person name="Karasova D."/>
            <person name="Kubasova T."/>
            <person name="Cizek A."/>
            <person name="Rychlik I."/>
        </authorList>
    </citation>
    <scope>NUCLEOTIDE SEQUENCE [LARGE SCALE GENOMIC DNA]</scope>
    <source>
        <strain evidence="2">An75</strain>
    </source>
</reference>
<dbReference type="InterPro" id="IPR012349">
    <property type="entry name" value="Split_barrel_FMN-bd"/>
</dbReference>
<evidence type="ECO:0000313" key="2">
    <source>
        <dbReference type="Proteomes" id="UP000195455"/>
    </source>
</evidence>
<comment type="caution">
    <text evidence="1">The sequence shown here is derived from an EMBL/GenBank/DDBJ whole genome shotgun (WGS) entry which is preliminary data.</text>
</comment>
<dbReference type="SUPFAM" id="SSF50475">
    <property type="entry name" value="FMN-binding split barrel"/>
    <property type="match status" value="1"/>
</dbReference>
<proteinExistence type="predicted"/>
<name>A0A1Y3TLY6_9FIRM</name>
<organism evidence="1 2">
    <name type="scientific">Anaerotignum lactatifermentans</name>
    <dbReference type="NCBI Taxonomy" id="160404"/>
    <lineage>
        <taxon>Bacteria</taxon>
        <taxon>Bacillati</taxon>
        <taxon>Bacillota</taxon>
        <taxon>Clostridia</taxon>
        <taxon>Lachnospirales</taxon>
        <taxon>Anaerotignaceae</taxon>
        <taxon>Anaerotignum</taxon>
    </lineage>
</organism>
<dbReference type="Gene3D" id="2.30.110.10">
    <property type="entry name" value="Electron Transport, Fmn-binding Protein, Chain A"/>
    <property type="match status" value="1"/>
</dbReference>
<dbReference type="PANTHER" id="PTHR34071">
    <property type="entry name" value="5-NITROIMIDAZOLE ANTIBIOTICS RESISTANCE PROTEIN, NIMA-FAMILY-RELATED PROTEIN-RELATED"/>
    <property type="match status" value="1"/>
</dbReference>